<keyword evidence="14" id="KW-0269">Exonuclease</keyword>
<protein>
    <recommendedName>
        <fullName evidence="3 10">Mitochondrial escape protein 2</fullName>
    </recommendedName>
</protein>
<dbReference type="GO" id="GO:0003723">
    <property type="term" value="F:RNA binding"/>
    <property type="evidence" value="ECO:0007669"/>
    <property type="project" value="UniProtKB-UniRule"/>
</dbReference>
<dbReference type="InterPro" id="IPR018850">
    <property type="entry name" value="Mt_escape_2_C"/>
</dbReference>
<dbReference type="OrthoDB" id="10267654at2759"/>
<name>A0A5N5QXC8_9AGAM</name>
<sequence>MAFSTLRLREPARLQVFSRNYRARLVTPQLRYYADDALSAEISAKDSTPGRKTGWFFVEALFPLRLSKYDVRYFFANLRKDAIVQRVRSILEDTKVHGFKVLDIEPRIKDGGLFVHFEYISPLGSGTSDDPAVRLTELKAMAELQSAIQTATAQRGGIPSWLGFTATRKFWLVRGRPWREDMDRFASAVIKTEFDGPDVHIESLYDVLRPYGRITKLDAPSPAPAGTLRSATVTYARVHAAVLARNCLHGVNLTTDGDVFGRSGPGLALAAAPGTRLTRLSMMYERPLNEHAIRNWLTSHPRIVLPVLAILLGTLTYTVFDPVRELSVQGKVLNWFDYRDYAIYKWIRVNAYERIASTFTGKRADEEEAEEPAIWKERKDAKATLRAYLNDFPTTVAVIHGPAGAGKGDLVASVMKEEDRPSLVIDCAKILNAPTDSATVRELAKQTGYWPYFSFLTSLNNMIDLASVGLIGQKAGFSSTTESQLKDVLTVTASALQKVRETHEKNLQRDTERAHIISRRRARNSARMGSSSTPTLPQGATGAHDSSDATNEKPAELPPLPISPDLPPVIGGLEEALDDLPIVLITNYQPQGTKREDLLNILAEWAAKLVEDKVLSFLGLSRPHTSFSYALIGRIPSAFPKAGVMALPLRPLTSIALSDADADAALKYVTWKLSNVRVAQSLRSNELQIVEKLGGRISDLDALVSKVRNGLSVTEAVEEIIHRGMSEMRKNAFGDDLEDAKSLPWTREQAWSVIKALAAKDEVPYADVLLEFPFKGDELALRSMETAELIAIGTVDGLPTHIKPGKPVYKHVYRRLVEGLDLMSTTRVFTIDLTLHADRTFHAVQSINFNEKLVATSVSTIKSCEDELSVLKDIGLDLGTSVLGGKGATGARANYLLEKMMQATLKVEQSEAEISRLKKVLAKGAQN</sequence>
<gene>
    <name evidence="14" type="ORF">CTheo_830</name>
</gene>
<evidence type="ECO:0000256" key="9">
    <source>
        <dbReference type="ARBA" id="ARBA00025276"/>
    </source>
</evidence>
<comment type="function">
    <text evidence="9 10">Plays a role in maintaining the mitochondrial genome and in controlling the mtDNA escape. Involved in the regulation of mtDNA nucleotide structure and number. May have a dispensable role in early maturation of pre-rRNA.</text>
</comment>
<keyword evidence="15" id="KW-1185">Reference proteome</keyword>
<accession>A0A5N5QXC8</accession>
<organism evidence="14 15">
    <name type="scientific">Ceratobasidium theobromae</name>
    <dbReference type="NCBI Taxonomy" id="1582974"/>
    <lineage>
        <taxon>Eukaryota</taxon>
        <taxon>Fungi</taxon>
        <taxon>Dikarya</taxon>
        <taxon>Basidiomycota</taxon>
        <taxon>Agaricomycotina</taxon>
        <taxon>Agaricomycetes</taxon>
        <taxon>Cantharellales</taxon>
        <taxon>Ceratobasidiaceae</taxon>
        <taxon>Ceratobasidium</taxon>
    </lineage>
</organism>
<feature type="compositionally biased region" description="Pro residues" evidence="12">
    <location>
        <begin position="556"/>
        <end position="565"/>
    </location>
</feature>
<dbReference type="GO" id="GO:0006397">
    <property type="term" value="P:mRNA processing"/>
    <property type="evidence" value="ECO:0007669"/>
    <property type="project" value="UniProtKB-UniRule"/>
</dbReference>
<evidence type="ECO:0000256" key="7">
    <source>
        <dbReference type="ARBA" id="ARBA00023128"/>
    </source>
</evidence>
<dbReference type="InterPro" id="IPR039627">
    <property type="entry name" value="Yme2_C"/>
</dbReference>
<keyword evidence="6" id="KW-1133">Transmembrane helix</keyword>
<keyword evidence="8" id="KW-0472">Membrane</keyword>
<evidence type="ECO:0000256" key="12">
    <source>
        <dbReference type="SAM" id="MobiDB-lite"/>
    </source>
</evidence>
<dbReference type="EMBL" id="SSOP01000006">
    <property type="protein sequence ID" value="KAB5595817.1"/>
    <property type="molecule type" value="Genomic_DNA"/>
</dbReference>
<feature type="compositionally biased region" description="Basic and acidic residues" evidence="12">
    <location>
        <begin position="545"/>
        <end position="555"/>
    </location>
</feature>
<comment type="caution">
    <text evidence="14">The sequence shown here is derived from an EMBL/GenBank/DDBJ whole genome shotgun (WGS) entry which is preliminary data.</text>
</comment>
<feature type="region of interest" description="Disordered" evidence="12">
    <location>
        <begin position="502"/>
        <end position="565"/>
    </location>
</feature>
<keyword evidence="10" id="KW-0507">mRNA processing</keyword>
<keyword evidence="4" id="KW-0812">Transmembrane</keyword>
<evidence type="ECO:0000313" key="14">
    <source>
        <dbReference type="EMBL" id="KAB5595817.1"/>
    </source>
</evidence>
<evidence type="ECO:0000256" key="3">
    <source>
        <dbReference type="ARBA" id="ARBA00020222"/>
    </source>
</evidence>
<keyword evidence="11" id="KW-0175">Coiled coil</keyword>
<dbReference type="AlphaFoldDB" id="A0A5N5QXC8"/>
<feature type="domain" description="Mitochondrial escape protein 2 C-terminal" evidence="13">
    <location>
        <begin position="378"/>
        <end position="872"/>
    </location>
</feature>
<keyword evidence="14" id="KW-0378">Hydrolase</keyword>
<dbReference type="PANTHER" id="PTHR32198">
    <property type="entry name" value="MITOCHONDRIAL ESCAPE PROTEIN 2"/>
    <property type="match status" value="1"/>
</dbReference>
<keyword evidence="10" id="KW-0694">RNA-binding</keyword>
<keyword evidence="5 10" id="KW-0999">Mitochondrion inner membrane</keyword>
<evidence type="ECO:0000256" key="2">
    <source>
        <dbReference type="ARBA" id="ARBA00010320"/>
    </source>
</evidence>
<dbReference type="Pfam" id="PF10443">
    <property type="entry name" value="RNA12"/>
    <property type="match status" value="1"/>
</dbReference>
<evidence type="ECO:0000256" key="4">
    <source>
        <dbReference type="ARBA" id="ARBA00022692"/>
    </source>
</evidence>
<keyword evidence="7 10" id="KW-0496">Mitochondrion</keyword>
<evidence type="ECO:0000256" key="8">
    <source>
        <dbReference type="ARBA" id="ARBA00023136"/>
    </source>
</evidence>
<keyword evidence="14" id="KW-0540">Nuclease</keyword>
<evidence type="ECO:0000313" key="15">
    <source>
        <dbReference type="Proteomes" id="UP000383932"/>
    </source>
</evidence>
<dbReference type="PANTHER" id="PTHR32198:SF2">
    <property type="entry name" value="MITOCHONDRIAL ESCAPE PROTEIN 2"/>
    <property type="match status" value="1"/>
</dbReference>
<feature type="coiled-coil region" evidence="11">
    <location>
        <begin position="900"/>
        <end position="927"/>
    </location>
</feature>
<feature type="compositionally biased region" description="Basic and acidic residues" evidence="12">
    <location>
        <begin position="502"/>
        <end position="515"/>
    </location>
</feature>
<dbReference type="GO" id="GO:0005743">
    <property type="term" value="C:mitochondrial inner membrane"/>
    <property type="evidence" value="ECO:0007669"/>
    <property type="project" value="UniProtKB-SubCell"/>
</dbReference>
<dbReference type="GO" id="GO:0004527">
    <property type="term" value="F:exonuclease activity"/>
    <property type="evidence" value="ECO:0007669"/>
    <property type="project" value="UniProtKB-KW"/>
</dbReference>
<evidence type="ECO:0000256" key="1">
    <source>
        <dbReference type="ARBA" id="ARBA00004434"/>
    </source>
</evidence>
<comment type="similarity">
    <text evidence="2 10">Belongs to the YME2 family.</text>
</comment>
<evidence type="ECO:0000256" key="10">
    <source>
        <dbReference type="RuleBase" id="RU367108"/>
    </source>
</evidence>
<evidence type="ECO:0000256" key="5">
    <source>
        <dbReference type="ARBA" id="ARBA00022792"/>
    </source>
</evidence>
<comment type="subcellular location">
    <subcellularLocation>
        <location evidence="1 10">Mitochondrion inner membrane</location>
        <topology evidence="1 10">Single-pass membrane protein</topology>
    </subcellularLocation>
</comment>
<evidence type="ECO:0000256" key="6">
    <source>
        <dbReference type="ARBA" id="ARBA00022989"/>
    </source>
</evidence>
<evidence type="ECO:0000259" key="13">
    <source>
        <dbReference type="Pfam" id="PF10443"/>
    </source>
</evidence>
<dbReference type="Proteomes" id="UP000383932">
    <property type="component" value="Unassembled WGS sequence"/>
</dbReference>
<evidence type="ECO:0000256" key="11">
    <source>
        <dbReference type="SAM" id="Coils"/>
    </source>
</evidence>
<reference evidence="14 15" key="1">
    <citation type="journal article" date="2019" name="Fungal Biol. Biotechnol.">
        <title>Draft genome sequence of fastidious pathogen Ceratobasidium theobromae, which causes vascular-streak dieback in Theobroma cacao.</title>
        <authorList>
            <person name="Ali S.S."/>
            <person name="Asman A."/>
            <person name="Shao J."/>
            <person name="Firmansyah A.P."/>
            <person name="Susilo A.W."/>
            <person name="Rosmana A."/>
            <person name="McMahon P."/>
            <person name="Junaid M."/>
            <person name="Guest D."/>
            <person name="Kheng T.Y."/>
            <person name="Meinhardt L.W."/>
            <person name="Bailey B.A."/>
        </authorList>
    </citation>
    <scope>NUCLEOTIDE SEQUENCE [LARGE SCALE GENOMIC DNA]</scope>
    <source>
        <strain evidence="14 15">CT2</strain>
    </source>
</reference>
<proteinExistence type="inferred from homology"/>